<organism evidence="1 2">
    <name type="scientific">Pandoraea horticolens</name>
    <dbReference type="NCBI Taxonomy" id="2508298"/>
    <lineage>
        <taxon>Bacteria</taxon>
        <taxon>Pseudomonadati</taxon>
        <taxon>Pseudomonadota</taxon>
        <taxon>Betaproteobacteria</taxon>
        <taxon>Burkholderiales</taxon>
        <taxon>Burkholderiaceae</taxon>
        <taxon>Pandoraea</taxon>
    </lineage>
</organism>
<evidence type="ECO:0008006" key="3">
    <source>
        <dbReference type="Google" id="ProtNLM"/>
    </source>
</evidence>
<name>A0A5E4TY07_9BURK</name>
<evidence type="ECO:0000313" key="1">
    <source>
        <dbReference type="EMBL" id="VVD91628.1"/>
    </source>
</evidence>
<dbReference type="Proteomes" id="UP000343317">
    <property type="component" value="Unassembled WGS sequence"/>
</dbReference>
<proteinExistence type="predicted"/>
<keyword evidence="2" id="KW-1185">Reference proteome</keyword>
<reference evidence="1 2" key="1">
    <citation type="submission" date="2019-08" db="EMBL/GenBank/DDBJ databases">
        <authorList>
            <person name="Peeters C."/>
        </authorList>
    </citation>
    <scope>NUCLEOTIDE SEQUENCE [LARGE SCALE GENOMIC DNA]</scope>
    <source>
        <strain evidence="1 2">LMG 31112</strain>
    </source>
</reference>
<dbReference type="EMBL" id="CABPSM010000003">
    <property type="protein sequence ID" value="VVD91628.1"/>
    <property type="molecule type" value="Genomic_DNA"/>
</dbReference>
<protein>
    <recommendedName>
        <fullName evidence="3">Trypsin-like peptidase domain-containing protein</fullName>
    </recommendedName>
</protein>
<accession>A0A5E4TY07</accession>
<sequence>MYKPVPLVSVFKCSRPVVLLNDDADFPLSIRGSAFLVDIAGTVYGITARHVLAGYEVGRMRLQYRPDSSQMLPVRRFHFRPPSAPAADDDERFDIIAMEVDMPRLEAELFGEYQPYKLGPNEPLLPYDAGDNYGFHGWPNDRRDVDYERKHFETAAVLADSRYIGETSRIGIHEINVNRSDEIGSLDGFSGAPVFQVTHLDATISRPTFAGMLLRGSTTGGSTAYFLDRLCIAAFLSLCIAHQK</sequence>
<dbReference type="RefSeq" id="WP_150620041.1">
    <property type="nucleotide sequence ID" value="NZ_CABPSM010000003.1"/>
</dbReference>
<gene>
    <name evidence="1" type="ORF">PHO31112_01651</name>
</gene>
<evidence type="ECO:0000313" key="2">
    <source>
        <dbReference type="Proteomes" id="UP000343317"/>
    </source>
</evidence>
<dbReference type="SUPFAM" id="SSF50494">
    <property type="entry name" value="Trypsin-like serine proteases"/>
    <property type="match status" value="1"/>
</dbReference>
<dbReference type="InterPro" id="IPR009003">
    <property type="entry name" value="Peptidase_S1_PA"/>
</dbReference>
<dbReference type="AlphaFoldDB" id="A0A5E4TY07"/>